<feature type="region of interest" description="Disordered" evidence="1">
    <location>
        <begin position="1"/>
        <end position="130"/>
    </location>
</feature>
<organism evidence="2 3">
    <name type="scientific">Dendrobium thyrsiflorum</name>
    <name type="common">Pinecone-like raceme dendrobium</name>
    <name type="synonym">Orchid</name>
    <dbReference type="NCBI Taxonomy" id="117978"/>
    <lineage>
        <taxon>Eukaryota</taxon>
        <taxon>Viridiplantae</taxon>
        <taxon>Streptophyta</taxon>
        <taxon>Embryophyta</taxon>
        <taxon>Tracheophyta</taxon>
        <taxon>Spermatophyta</taxon>
        <taxon>Magnoliopsida</taxon>
        <taxon>Liliopsida</taxon>
        <taxon>Asparagales</taxon>
        <taxon>Orchidaceae</taxon>
        <taxon>Epidendroideae</taxon>
        <taxon>Malaxideae</taxon>
        <taxon>Dendrobiinae</taxon>
        <taxon>Dendrobium</taxon>
    </lineage>
</organism>
<name>A0ABD0VKL7_DENTH</name>
<evidence type="ECO:0000256" key="1">
    <source>
        <dbReference type="SAM" id="MobiDB-lite"/>
    </source>
</evidence>
<protein>
    <submittedName>
        <fullName evidence="2">Uncharacterized protein</fullName>
    </submittedName>
</protein>
<evidence type="ECO:0000313" key="3">
    <source>
        <dbReference type="Proteomes" id="UP001552299"/>
    </source>
</evidence>
<reference evidence="2 3" key="1">
    <citation type="journal article" date="2024" name="Plant Biotechnol. J.">
        <title>Dendrobium thyrsiflorum genome and its molecular insights into genes involved in important horticultural traits.</title>
        <authorList>
            <person name="Chen B."/>
            <person name="Wang J.Y."/>
            <person name="Zheng P.J."/>
            <person name="Li K.L."/>
            <person name="Liang Y.M."/>
            <person name="Chen X.F."/>
            <person name="Zhang C."/>
            <person name="Zhao X."/>
            <person name="He X."/>
            <person name="Zhang G.Q."/>
            <person name="Liu Z.J."/>
            <person name="Xu Q."/>
        </authorList>
    </citation>
    <scope>NUCLEOTIDE SEQUENCE [LARGE SCALE GENOMIC DNA]</scope>
    <source>
        <strain evidence="2">GZMU011</strain>
    </source>
</reference>
<keyword evidence="3" id="KW-1185">Reference proteome</keyword>
<evidence type="ECO:0000313" key="2">
    <source>
        <dbReference type="EMBL" id="KAL0925600.1"/>
    </source>
</evidence>
<dbReference type="Proteomes" id="UP001552299">
    <property type="component" value="Unassembled WGS sequence"/>
</dbReference>
<accession>A0ABD0VKL7</accession>
<comment type="caution">
    <text evidence="2">The sequence shown here is derived from an EMBL/GenBank/DDBJ whole genome shotgun (WGS) entry which is preliminary data.</text>
</comment>
<feature type="compositionally biased region" description="Basic residues" evidence="1">
    <location>
        <begin position="105"/>
        <end position="116"/>
    </location>
</feature>
<feature type="compositionally biased region" description="Basic and acidic residues" evidence="1">
    <location>
        <begin position="55"/>
        <end position="65"/>
    </location>
</feature>
<dbReference type="EMBL" id="JANQDX010000004">
    <property type="protein sequence ID" value="KAL0925600.1"/>
    <property type="molecule type" value="Genomic_DNA"/>
</dbReference>
<feature type="compositionally biased region" description="Basic and acidic residues" evidence="1">
    <location>
        <begin position="24"/>
        <end position="41"/>
    </location>
</feature>
<gene>
    <name evidence="2" type="ORF">M5K25_003957</name>
</gene>
<dbReference type="AlphaFoldDB" id="A0ABD0VKL7"/>
<sequence length="394" mass="44008">MQGEKVTFGTSELPSLPPIGQEGKSSKEGSRTATSEAEKASSRCCFRSNVVTSDPRGRELADKRSRTATGSEKYAKERKVPSQPASSRSCFRSKCRNFRSNWKGRSGKKRSRRPRGRQQPPATRPHLGLLSPTSYAHSGFRLELWRKCALQAEFTEVCRFEVNLCGCRFQILRTLGGNSLPLLNCTCATSSDSDLFEAVFSSESAIVASGDSPVDSELSSRFTCSICDAMSGSVSSSLEKYRSSSELIAEITRHVSVGSNSSSGSSSSFILSLVMKSPSLIGHLAVWDGMFYHLLPLLVSGALLHQKKLEPLQVLKHLLHFVEYVDEYYQLLHCRLQVYPLFLRPGARGDLEDLRERCSQHAATPVDFRFLIWNEYLFDPRTAIEIEFFFSWGR</sequence>
<proteinExistence type="predicted"/>